<organism evidence="2">
    <name type="scientific">Tanacetum cinerariifolium</name>
    <name type="common">Dalmatian daisy</name>
    <name type="synonym">Chrysanthemum cinerariifolium</name>
    <dbReference type="NCBI Taxonomy" id="118510"/>
    <lineage>
        <taxon>Eukaryota</taxon>
        <taxon>Viridiplantae</taxon>
        <taxon>Streptophyta</taxon>
        <taxon>Embryophyta</taxon>
        <taxon>Tracheophyta</taxon>
        <taxon>Spermatophyta</taxon>
        <taxon>Magnoliopsida</taxon>
        <taxon>eudicotyledons</taxon>
        <taxon>Gunneridae</taxon>
        <taxon>Pentapetalae</taxon>
        <taxon>asterids</taxon>
        <taxon>campanulids</taxon>
        <taxon>Asterales</taxon>
        <taxon>Asteraceae</taxon>
        <taxon>Asteroideae</taxon>
        <taxon>Anthemideae</taxon>
        <taxon>Anthemidinae</taxon>
        <taxon>Tanacetum</taxon>
    </lineage>
</organism>
<protein>
    <submittedName>
        <fullName evidence="2">Uncharacterized protein</fullName>
    </submittedName>
</protein>
<evidence type="ECO:0000256" key="1">
    <source>
        <dbReference type="SAM" id="MobiDB-lite"/>
    </source>
</evidence>
<name>A0A699X917_TANCI</name>
<feature type="compositionally biased region" description="Polar residues" evidence="1">
    <location>
        <begin position="87"/>
        <end position="98"/>
    </location>
</feature>
<sequence length="98" mass="10970">YDRYKSGERYHAVPPPYTGTFIPPKPDLVFHDASTVNETVPTAFNVEPSTTKPTQDMSRSNRPSAPIIEDWVSDSEDDSKDEPMPTQKASSFVQATEH</sequence>
<feature type="non-terminal residue" evidence="2">
    <location>
        <position position="98"/>
    </location>
</feature>
<feature type="compositionally biased region" description="Basic and acidic residues" evidence="1">
    <location>
        <begin position="1"/>
        <end position="11"/>
    </location>
</feature>
<feature type="region of interest" description="Disordered" evidence="1">
    <location>
        <begin position="1"/>
        <end position="21"/>
    </location>
</feature>
<reference evidence="2" key="1">
    <citation type="journal article" date="2019" name="Sci. Rep.">
        <title>Draft genome of Tanacetum cinerariifolium, the natural source of mosquito coil.</title>
        <authorList>
            <person name="Yamashiro T."/>
            <person name="Shiraishi A."/>
            <person name="Satake H."/>
            <person name="Nakayama K."/>
        </authorList>
    </citation>
    <scope>NUCLEOTIDE SEQUENCE</scope>
</reference>
<evidence type="ECO:0000313" key="2">
    <source>
        <dbReference type="EMBL" id="GFD54326.1"/>
    </source>
</evidence>
<feature type="compositionally biased region" description="Polar residues" evidence="1">
    <location>
        <begin position="43"/>
        <end position="63"/>
    </location>
</feature>
<comment type="caution">
    <text evidence="2">The sequence shown here is derived from an EMBL/GenBank/DDBJ whole genome shotgun (WGS) entry which is preliminary data.</text>
</comment>
<dbReference type="EMBL" id="BKCJ011804607">
    <property type="protein sequence ID" value="GFD54326.1"/>
    <property type="molecule type" value="Genomic_DNA"/>
</dbReference>
<dbReference type="AlphaFoldDB" id="A0A699X917"/>
<feature type="compositionally biased region" description="Acidic residues" evidence="1">
    <location>
        <begin position="71"/>
        <end position="80"/>
    </location>
</feature>
<gene>
    <name evidence="2" type="ORF">Tci_926295</name>
</gene>
<feature type="non-terminal residue" evidence="2">
    <location>
        <position position="1"/>
    </location>
</feature>
<accession>A0A699X917</accession>
<feature type="region of interest" description="Disordered" evidence="1">
    <location>
        <begin position="43"/>
        <end position="98"/>
    </location>
</feature>
<proteinExistence type="predicted"/>